<organism evidence="14 15">
    <name type="scientific">Vallitalea longa</name>
    <dbReference type="NCBI Taxonomy" id="2936439"/>
    <lineage>
        <taxon>Bacteria</taxon>
        <taxon>Bacillati</taxon>
        <taxon>Bacillota</taxon>
        <taxon>Clostridia</taxon>
        <taxon>Lachnospirales</taxon>
        <taxon>Vallitaleaceae</taxon>
        <taxon>Vallitalea</taxon>
    </lineage>
</organism>
<dbReference type="InterPro" id="IPR005288">
    <property type="entry name" value="NadB"/>
</dbReference>
<keyword evidence="9 12" id="KW-0560">Oxidoreductase</keyword>
<comment type="cofactor">
    <cofactor evidence="1 12">
        <name>FAD</name>
        <dbReference type="ChEBI" id="CHEBI:57692"/>
    </cofactor>
</comment>
<comment type="pathway">
    <text evidence="2 12">Cofactor biosynthesis; NAD(+) biosynthesis; iminoaspartate from L-aspartate (oxidase route): step 1/1.</text>
</comment>
<evidence type="ECO:0000256" key="10">
    <source>
        <dbReference type="ARBA" id="ARBA00048305"/>
    </source>
</evidence>
<proteinExistence type="inferred from homology"/>
<comment type="catalytic activity">
    <reaction evidence="10">
        <text>L-aspartate + O2 = iminosuccinate + H2O2</text>
        <dbReference type="Rhea" id="RHEA:25876"/>
        <dbReference type="ChEBI" id="CHEBI:15379"/>
        <dbReference type="ChEBI" id="CHEBI:16240"/>
        <dbReference type="ChEBI" id="CHEBI:29991"/>
        <dbReference type="ChEBI" id="CHEBI:77875"/>
        <dbReference type="EC" id="1.4.3.16"/>
    </reaction>
    <physiologicalReaction direction="left-to-right" evidence="10">
        <dbReference type="Rhea" id="RHEA:25877"/>
    </physiologicalReaction>
</comment>
<keyword evidence="7 12" id="KW-0662">Pyridine nucleotide biosynthesis</keyword>
<comment type="similarity">
    <text evidence="3 12">Belongs to the FAD-dependent oxidoreductase 2 family. NadB subfamily.</text>
</comment>
<dbReference type="InterPro" id="IPR036188">
    <property type="entry name" value="FAD/NAD-bd_sf"/>
</dbReference>
<dbReference type="GO" id="GO:0033765">
    <property type="term" value="F:steroid dehydrogenase activity, acting on the CH-CH group of donors"/>
    <property type="evidence" value="ECO:0007669"/>
    <property type="project" value="UniProtKB-ARBA"/>
</dbReference>
<reference evidence="14" key="1">
    <citation type="submission" date="2022-06" db="EMBL/GenBank/DDBJ databases">
        <title>Vallitalea longa sp. nov., an anaerobic bacterium isolated from marine sediment.</title>
        <authorList>
            <person name="Hirano S."/>
            <person name="Terahara T."/>
            <person name="Mori K."/>
            <person name="Hamada M."/>
            <person name="Matsumoto R."/>
            <person name="Kobayashi T."/>
        </authorList>
    </citation>
    <scope>NUCLEOTIDE SEQUENCE</scope>
    <source>
        <strain evidence="14">SH18-1</strain>
    </source>
</reference>
<dbReference type="PANTHER" id="PTHR42716">
    <property type="entry name" value="L-ASPARTATE OXIDASE"/>
    <property type="match status" value="1"/>
</dbReference>
<evidence type="ECO:0000256" key="5">
    <source>
        <dbReference type="ARBA" id="ARBA00021901"/>
    </source>
</evidence>
<evidence type="ECO:0000256" key="8">
    <source>
        <dbReference type="ARBA" id="ARBA00022827"/>
    </source>
</evidence>
<comment type="subcellular location">
    <subcellularLocation>
        <location evidence="12">Cytoplasm</location>
    </subcellularLocation>
</comment>
<feature type="domain" description="FAD-dependent oxidoreductase 2 FAD-binding" evidence="13">
    <location>
        <begin position="19"/>
        <end position="391"/>
    </location>
</feature>
<dbReference type="Gene3D" id="3.90.700.10">
    <property type="entry name" value="Succinate dehydrogenase/fumarate reductase flavoprotein, catalytic domain"/>
    <property type="match status" value="1"/>
</dbReference>
<comment type="caution">
    <text evidence="14">The sequence shown here is derived from an EMBL/GenBank/DDBJ whole genome shotgun (WGS) entry which is preliminary data.</text>
</comment>
<evidence type="ECO:0000259" key="13">
    <source>
        <dbReference type="Pfam" id="PF00890"/>
    </source>
</evidence>
<dbReference type="Proteomes" id="UP001144256">
    <property type="component" value="Unassembled WGS sequence"/>
</dbReference>
<evidence type="ECO:0000313" key="14">
    <source>
        <dbReference type="EMBL" id="GKX30119.1"/>
    </source>
</evidence>
<evidence type="ECO:0000256" key="7">
    <source>
        <dbReference type="ARBA" id="ARBA00022642"/>
    </source>
</evidence>
<evidence type="ECO:0000256" key="6">
    <source>
        <dbReference type="ARBA" id="ARBA00022630"/>
    </source>
</evidence>
<evidence type="ECO:0000256" key="1">
    <source>
        <dbReference type="ARBA" id="ARBA00001974"/>
    </source>
</evidence>
<name>A0A9W5YBL8_9FIRM</name>
<keyword evidence="8 12" id="KW-0274">FAD</keyword>
<dbReference type="PANTHER" id="PTHR42716:SF2">
    <property type="entry name" value="L-ASPARTATE OXIDASE, CHLOROPLASTIC"/>
    <property type="match status" value="1"/>
</dbReference>
<dbReference type="SUPFAM" id="SSF56425">
    <property type="entry name" value="Succinate dehydrogenase/fumarate reductase flavoprotein, catalytic domain"/>
    <property type="match status" value="1"/>
</dbReference>
<dbReference type="EMBL" id="BRLB01000007">
    <property type="protein sequence ID" value="GKX30119.1"/>
    <property type="molecule type" value="Genomic_DNA"/>
</dbReference>
<protein>
    <recommendedName>
        <fullName evidence="5 11">L-aspartate oxidase</fullName>
        <ecNumber evidence="4 11">1.4.3.16</ecNumber>
    </recommendedName>
</protein>
<dbReference type="Pfam" id="PF00890">
    <property type="entry name" value="FAD_binding_2"/>
    <property type="match status" value="1"/>
</dbReference>
<comment type="function">
    <text evidence="12">Catalyzes the oxidation of L-aspartate to iminoaspartate.</text>
</comment>
<evidence type="ECO:0000256" key="2">
    <source>
        <dbReference type="ARBA" id="ARBA00004950"/>
    </source>
</evidence>
<dbReference type="GO" id="GO:0034628">
    <property type="term" value="P:'de novo' NAD+ biosynthetic process from L-aspartate"/>
    <property type="evidence" value="ECO:0007669"/>
    <property type="project" value="TreeGrafter"/>
</dbReference>
<dbReference type="GO" id="GO:0008734">
    <property type="term" value="F:L-aspartate oxidase activity"/>
    <property type="evidence" value="ECO:0007669"/>
    <property type="project" value="UniProtKB-UniRule"/>
</dbReference>
<dbReference type="AlphaFoldDB" id="A0A9W5YBL8"/>
<evidence type="ECO:0000256" key="3">
    <source>
        <dbReference type="ARBA" id="ARBA00008562"/>
    </source>
</evidence>
<accession>A0A9W5YBL8</accession>
<evidence type="ECO:0000256" key="12">
    <source>
        <dbReference type="RuleBase" id="RU362049"/>
    </source>
</evidence>
<gene>
    <name evidence="14" type="primary">nadB</name>
    <name evidence="14" type="ORF">SH1V18_25990</name>
</gene>
<dbReference type="Gene3D" id="3.50.50.60">
    <property type="entry name" value="FAD/NAD(P)-binding domain"/>
    <property type="match status" value="1"/>
</dbReference>
<dbReference type="EC" id="1.4.3.16" evidence="4 11"/>
<dbReference type="NCBIfam" id="NF004820">
    <property type="entry name" value="PRK06175.1"/>
    <property type="match status" value="1"/>
</dbReference>
<dbReference type="InterPro" id="IPR003953">
    <property type="entry name" value="FAD-dep_OxRdtase_2_FAD-bd"/>
</dbReference>
<evidence type="ECO:0000256" key="11">
    <source>
        <dbReference type="NCBIfam" id="TIGR00551"/>
    </source>
</evidence>
<dbReference type="SUPFAM" id="SSF51905">
    <property type="entry name" value="FAD/NAD(P)-binding domain"/>
    <property type="match status" value="1"/>
</dbReference>
<sequence length="509" mass="57122">MRDYVIPFDTDNIPKEYVDVVIVGCGVASLYTALMLPDNLNITIIAKETYKETNSYLAQGGVAAPCDKENDMKELFFNDTLTCGRGESDVEAVKILVNEAVDNILNLENLGVKFDKDKTGKYLLGKEGAHSVSRIVRAGDFTGKSIMEVLYNQVEKSKNITIRENIFVVDILTYKNKCVGILVLDNKNIKSILSNYIILSSGGIGNIYEHTTNAKGINGDGIAMVLRANGAVSNMSYIQFHPTVFYDSSHNGQSFLISEAVRGEGAILYNENGERFMEKIHPMKDLAPRDIVSSAIIEQIKKQIAPCVYLDITHWDEEALRLRFPTIFEFCMSKNINMAEDLIPVAPRMHYFMGGIKVDINGQTSIDNLYASGECSCTGVHGKNRLASNSLLEALVFGRRIARNIESKYGKSTKIDKNIRIKNNDSSYKILQDRSSITKWMEQYFGIDRTYYSVKHLETKINNILNDTIEIDYCSRDDIEKINAVMVIKAIINDELNKKLSKNNLINAN</sequence>
<dbReference type="RefSeq" id="WP_281816022.1">
    <property type="nucleotide sequence ID" value="NZ_BRLB01000007.1"/>
</dbReference>
<dbReference type="InterPro" id="IPR027477">
    <property type="entry name" value="Succ_DH/fumarate_Rdtase_cat_sf"/>
</dbReference>
<dbReference type="FunFam" id="3.90.700.10:FF:000002">
    <property type="entry name" value="L-aspartate oxidase"/>
    <property type="match status" value="1"/>
</dbReference>
<evidence type="ECO:0000256" key="9">
    <source>
        <dbReference type="ARBA" id="ARBA00023002"/>
    </source>
</evidence>
<evidence type="ECO:0000256" key="4">
    <source>
        <dbReference type="ARBA" id="ARBA00012173"/>
    </source>
</evidence>
<dbReference type="GO" id="GO:0005737">
    <property type="term" value="C:cytoplasm"/>
    <property type="evidence" value="ECO:0007669"/>
    <property type="project" value="UniProtKB-SubCell"/>
</dbReference>
<evidence type="ECO:0000313" key="15">
    <source>
        <dbReference type="Proteomes" id="UP001144256"/>
    </source>
</evidence>
<keyword evidence="6 12" id="KW-0285">Flavoprotein</keyword>
<keyword evidence="15" id="KW-1185">Reference proteome</keyword>
<dbReference type="NCBIfam" id="TIGR00551">
    <property type="entry name" value="nadB"/>
    <property type="match status" value="1"/>
</dbReference>